<dbReference type="InterPro" id="IPR001509">
    <property type="entry name" value="Epimerase_deHydtase"/>
</dbReference>
<evidence type="ECO:0000256" key="1">
    <source>
        <dbReference type="ARBA" id="ARBA00005125"/>
    </source>
</evidence>
<gene>
    <name evidence="4" type="ORF">FE840_004970</name>
</gene>
<feature type="domain" description="NAD-dependent epimerase/dehydratase" evidence="3">
    <location>
        <begin position="327"/>
        <end position="588"/>
    </location>
</feature>
<reference evidence="4 5" key="1">
    <citation type="submission" date="2020-06" db="EMBL/GenBank/DDBJ databases">
        <title>Genome sequence of Rhizobium sp strain ADMK78.</title>
        <authorList>
            <person name="Rahi P."/>
        </authorList>
    </citation>
    <scope>NUCLEOTIDE SEQUENCE [LARGE SCALE GENOMIC DNA]</scope>
    <source>
        <strain evidence="4 5">ADMK78</strain>
    </source>
</reference>
<evidence type="ECO:0000313" key="5">
    <source>
        <dbReference type="Proteomes" id="UP000308530"/>
    </source>
</evidence>
<dbReference type="InterPro" id="IPR036291">
    <property type="entry name" value="NAD(P)-bd_dom_sf"/>
</dbReference>
<dbReference type="SUPFAM" id="SSF51735">
    <property type="entry name" value="NAD(P)-binding Rossmann-fold domains"/>
    <property type="match status" value="1"/>
</dbReference>
<evidence type="ECO:0000256" key="2">
    <source>
        <dbReference type="ARBA" id="ARBA00007637"/>
    </source>
</evidence>
<dbReference type="Pfam" id="PF01370">
    <property type="entry name" value="Epimerase"/>
    <property type="match status" value="1"/>
</dbReference>
<dbReference type="SUPFAM" id="SSF51445">
    <property type="entry name" value="(Trans)glycosidases"/>
    <property type="match status" value="1"/>
</dbReference>
<proteinExistence type="inferred from homology"/>
<dbReference type="Gene3D" id="3.40.50.720">
    <property type="entry name" value="NAD(P)-binding Rossmann-like Domain"/>
    <property type="match status" value="1"/>
</dbReference>
<sequence length="680" mass="76311">MSRSAAPSSGQQFGFVEWFRPGEYERTERVMAELVASGASYLRTHLSWAEYLAPGGEQWFDWLIPRLGREIDLLPNIHYTPPSLSRTGKSSGAPHVLKDYADFVDHVLTRYGRHFRHIELWNEPNNLLDWDWREDPEFDLFCQMVGGAAYWVKHRGWKAVLGGPCPFDPYWLNLMGERGVLAVVDAVGFHGFPGTWDSEEASWGGWDLHLGEMRRVLDRYNRDAEIWITETGYSTWRNDEIEQVRRFCHALSVPAARTYWYGFQDVDPTVAVQEGFWFDPRHYHLGVADHEGQPKLLGRLLQEGGVERAREVAKLSAPALAGVARPIVITGGSGFIGANLADSFLADGQEVIVLDNLSRAGVDQNLAWLQERHGARVHPALADVRDLHGIQPIVKDASAVFHLAAQTAVTTSLDLPLQDFEINARGSINVLEAVRQSGRKPPVIFASTNKVYGGLDDLLMAETEDRYVPTDAEIRNNGIAETRPLDLCTPYGCSKGVADQYVLDYGKSFGLPAAVLRMSCIYGPRQFGTEDQGWVAHFLIRALGGEALSIYGNGKQVRDILFIDDAIAAYRMVHARIDRIDRRAFNLGGGPRNAVSLLSLMREIENLTGRPLKREFSDWRAGDQSYFVADTRALESECGWQARVGWKAGLKRLHSWLMEHRFSPESAPAILQNNLEKVRA</sequence>
<evidence type="ECO:0000313" key="4">
    <source>
        <dbReference type="EMBL" id="QLF68944.1"/>
    </source>
</evidence>
<name>A0ABX6QK64_9HYPH</name>
<comment type="pathway">
    <text evidence="1">Bacterial outer membrane biogenesis; LPS O-antigen biosynthesis.</text>
</comment>
<dbReference type="RefSeq" id="WP_138285918.1">
    <property type="nucleotide sequence ID" value="NZ_CP058350.1"/>
</dbReference>
<dbReference type="Gene3D" id="3.20.20.80">
    <property type="entry name" value="Glycosidases"/>
    <property type="match status" value="1"/>
</dbReference>
<organism evidence="4 5">
    <name type="scientific">Peteryoungia desertarenae</name>
    <dbReference type="NCBI Taxonomy" id="1813451"/>
    <lineage>
        <taxon>Bacteria</taxon>
        <taxon>Pseudomonadati</taxon>
        <taxon>Pseudomonadota</taxon>
        <taxon>Alphaproteobacteria</taxon>
        <taxon>Hyphomicrobiales</taxon>
        <taxon>Rhizobiaceae</taxon>
        <taxon>Peteryoungia</taxon>
    </lineage>
</organism>
<dbReference type="EMBL" id="CP058350">
    <property type="protein sequence ID" value="QLF68944.1"/>
    <property type="molecule type" value="Genomic_DNA"/>
</dbReference>
<protein>
    <submittedName>
        <fullName evidence="4">NAD-dependent epimerase/dehydratase family protein</fullName>
    </submittedName>
</protein>
<dbReference type="InterPro" id="IPR017853">
    <property type="entry name" value="GH"/>
</dbReference>
<dbReference type="Proteomes" id="UP000308530">
    <property type="component" value="Chromosome"/>
</dbReference>
<keyword evidence="5" id="KW-1185">Reference proteome</keyword>
<evidence type="ECO:0000259" key="3">
    <source>
        <dbReference type="Pfam" id="PF01370"/>
    </source>
</evidence>
<accession>A0ABX6QK64</accession>
<comment type="similarity">
    <text evidence="2">Belongs to the NAD(P)-dependent epimerase/dehydratase family.</text>
</comment>
<dbReference type="PANTHER" id="PTHR43000">
    <property type="entry name" value="DTDP-D-GLUCOSE 4,6-DEHYDRATASE-RELATED"/>
    <property type="match status" value="1"/>
</dbReference>